<dbReference type="InterPro" id="IPR044730">
    <property type="entry name" value="RNase_H-like_dom_plant"/>
</dbReference>
<dbReference type="InterPro" id="IPR012337">
    <property type="entry name" value="RNaseH-like_sf"/>
</dbReference>
<evidence type="ECO:0000313" key="2">
    <source>
        <dbReference type="EMBL" id="OWM90137.1"/>
    </source>
</evidence>
<dbReference type="InterPro" id="IPR036397">
    <property type="entry name" value="RNaseH_sf"/>
</dbReference>
<dbReference type="Proteomes" id="UP000197138">
    <property type="component" value="Unassembled WGS sequence"/>
</dbReference>
<accession>A0A218XYK5</accession>
<evidence type="ECO:0000259" key="1">
    <source>
        <dbReference type="Pfam" id="PF13456"/>
    </source>
</evidence>
<dbReference type="AlphaFoldDB" id="A0A218XYK5"/>
<reference evidence="3" key="1">
    <citation type="journal article" date="2017" name="Plant J.">
        <title>The pomegranate (Punica granatum L.) genome and the genomics of punicalagin biosynthesis.</title>
        <authorList>
            <person name="Qin G."/>
            <person name="Xu C."/>
            <person name="Ming R."/>
            <person name="Tang H."/>
            <person name="Guyot R."/>
            <person name="Kramer E.M."/>
            <person name="Hu Y."/>
            <person name="Yi X."/>
            <person name="Qi Y."/>
            <person name="Xu X."/>
            <person name="Gao Z."/>
            <person name="Pan H."/>
            <person name="Jian J."/>
            <person name="Tian Y."/>
            <person name="Yue Z."/>
            <person name="Xu Y."/>
        </authorList>
    </citation>
    <scope>NUCLEOTIDE SEQUENCE [LARGE SCALE GENOMIC DNA]</scope>
    <source>
        <strain evidence="3">cv. Dabenzi</strain>
    </source>
</reference>
<name>A0A218XYK5_PUNGR</name>
<dbReference type="PANTHER" id="PTHR47723">
    <property type="entry name" value="OS05G0353850 PROTEIN"/>
    <property type="match status" value="1"/>
</dbReference>
<evidence type="ECO:0000313" key="3">
    <source>
        <dbReference type="Proteomes" id="UP000197138"/>
    </source>
</evidence>
<proteinExistence type="predicted"/>
<dbReference type="CDD" id="cd06222">
    <property type="entry name" value="RNase_H_like"/>
    <property type="match status" value="1"/>
</dbReference>
<gene>
    <name evidence="2" type="ORF">CDL15_Pgr006458</name>
</gene>
<dbReference type="SUPFAM" id="SSF53098">
    <property type="entry name" value="Ribonuclease H-like"/>
    <property type="match status" value="1"/>
</dbReference>
<protein>
    <recommendedName>
        <fullName evidence="1">RNase H type-1 domain-containing protein</fullName>
    </recommendedName>
</protein>
<dbReference type="PANTHER" id="PTHR47723:SF19">
    <property type="entry name" value="POLYNUCLEOTIDYL TRANSFERASE, RIBONUCLEASE H-LIKE SUPERFAMILY PROTEIN"/>
    <property type="match status" value="1"/>
</dbReference>
<sequence length="102" mass="11482">MNVDTATSVVAELKGLRQGLKLALELGIDKLCVDIDALLLRQWIWGDKSHNRSLKLLIDDCRILCCRFDEIQACYPCLSRSKHMRGYTGQEGQSPARVIGHL</sequence>
<dbReference type="InterPro" id="IPR053151">
    <property type="entry name" value="RNase_H-like"/>
</dbReference>
<dbReference type="GO" id="GO:0003676">
    <property type="term" value="F:nucleic acid binding"/>
    <property type="evidence" value="ECO:0007669"/>
    <property type="project" value="InterPro"/>
</dbReference>
<dbReference type="Pfam" id="PF13456">
    <property type="entry name" value="RVT_3"/>
    <property type="match status" value="1"/>
</dbReference>
<feature type="domain" description="RNase H type-1" evidence="1">
    <location>
        <begin position="5"/>
        <end position="72"/>
    </location>
</feature>
<dbReference type="InterPro" id="IPR002156">
    <property type="entry name" value="RNaseH_domain"/>
</dbReference>
<dbReference type="GO" id="GO:0004523">
    <property type="term" value="F:RNA-DNA hybrid ribonuclease activity"/>
    <property type="evidence" value="ECO:0007669"/>
    <property type="project" value="InterPro"/>
</dbReference>
<dbReference type="Gene3D" id="3.30.420.10">
    <property type="entry name" value="Ribonuclease H-like superfamily/Ribonuclease H"/>
    <property type="match status" value="1"/>
</dbReference>
<dbReference type="EMBL" id="MTKT01000553">
    <property type="protein sequence ID" value="OWM90137.1"/>
    <property type="molecule type" value="Genomic_DNA"/>
</dbReference>
<organism evidence="2 3">
    <name type="scientific">Punica granatum</name>
    <name type="common">Pomegranate</name>
    <dbReference type="NCBI Taxonomy" id="22663"/>
    <lineage>
        <taxon>Eukaryota</taxon>
        <taxon>Viridiplantae</taxon>
        <taxon>Streptophyta</taxon>
        <taxon>Embryophyta</taxon>
        <taxon>Tracheophyta</taxon>
        <taxon>Spermatophyta</taxon>
        <taxon>Magnoliopsida</taxon>
        <taxon>eudicotyledons</taxon>
        <taxon>Gunneridae</taxon>
        <taxon>Pentapetalae</taxon>
        <taxon>rosids</taxon>
        <taxon>malvids</taxon>
        <taxon>Myrtales</taxon>
        <taxon>Lythraceae</taxon>
        <taxon>Punica</taxon>
    </lineage>
</organism>
<comment type="caution">
    <text evidence="2">The sequence shown here is derived from an EMBL/GenBank/DDBJ whole genome shotgun (WGS) entry which is preliminary data.</text>
</comment>